<dbReference type="InterPro" id="IPR013780">
    <property type="entry name" value="Glyco_hydro_b"/>
</dbReference>
<dbReference type="CDD" id="cd14752">
    <property type="entry name" value="GH31_N"/>
    <property type="match status" value="1"/>
</dbReference>
<dbReference type="OrthoDB" id="176168at2"/>
<feature type="domain" description="Glycosyl hydrolase family 31 C-terminal" evidence="7">
    <location>
        <begin position="572"/>
        <end position="657"/>
    </location>
</feature>
<dbReference type="InterPro" id="IPR000322">
    <property type="entry name" value="Glyco_hydro_31_TIM"/>
</dbReference>
<evidence type="ECO:0000313" key="9">
    <source>
        <dbReference type="Proteomes" id="UP000321306"/>
    </source>
</evidence>
<sequence>MFEKIEIVPKKAKLSGIHARAEITSPLECVWRYRVRPKGYIQGDDLPPAESVAVLNPGQLPFEIEDEGWTLISGKSILRIKPEGQMQILLDGIVVCELKSLTGIFEPEEPVNRKECTVNLYAPYGEAYVGFGEKVGPLNKRGLKFTFWNTDVAPHHPDTDPLYQSIPFFMGLHEGKVWGFFLDETSRSEVDIAKEHPETITWKTESNELDMYFIMGNTPAEILDRYTELTGKITPKPLWSMGLHQSRYSYTSQEEVLNIIEHYRKYQIPLDAVHLDIHYMNGYRVFTFNQHRFPDPKALCREAEKQGVKIITIMDPGIKEEKGYFMYDEATKKDFLVKTNRGDVMVGAVWPGRAVFPDFIQEDVRQWWGEKHQIMLDSGISGFWNDMNEPSSEKVHVEHDPKKVQGKTLPDDAMHGKIYHLEAHNMYGMGMCQATFEGLKKLAPKKRPFIVTRAGYAGIQRYATVWTGDNSAYWEHMEMNLQLLLSLGLSGIPCVGSDIGGFLGNSSGELVTRWMWLGVFYPFMRNHSSMGTDYKEPWAFPEHLPFIKGAAEFRYRLLPYLYTLMKVAQETGLPSMRAMLIHYPEDGAHLYDQFLSGENLLVAPIMKPYHTHRVAYFPTRGWMELNSSTAQQYGSGYEVVSSGLDRIPVFLKPGGIVPFTSVAQFTTTARWETIEWHVNVSAEGEFRLYEDEGEGEADGDWTTVTIQHEEGRVRLTRKGGPKRAESLMVYGHGERAPYRVELRDSWKTITLPE</sequence>
<keyword evidence="2 4" id="KW-0378">Hydrolase</keyword>
<dbReference type="PANTHER" id="PTHR22762:SF166">
    <property type="entry name" value="ALPHA-GLUCOSIDASE"/>
    <property type="match status" value="1"/>
</dbReference>
<dbReference type="Pfam" id="PF21365">
    <property type="entry name" value="Glyco_hydro_31_3rd"/>
    <property type="match status" value="1"/>
</dbReference>
<dbReference type="SUPFAM" id="SSF74650">
    <property type="entry name" value="Galactose mutarotase-like"/>
    <property type="match status" value="1"/>
</dbReference>
<proteinExistence type="inferred from homology"/>
<reference evidence="8 9" key="1">
    <citation type="submission" date="2019-07" db="EMBL/GenBank/DDBJ databases">
        <title>Whole genome shotgun sequence of Deinococcus cellulosilyticus NBRC 106333.</title>
        <authorList>
            <person name="Hosoyama A."/>
            <person name="Uohara A."/>
            <person name="Ohji S."/>
            <person name="Ichikawa N."/>
        </authorList>
    </citation>
    <scope>NUCLEOTIDE SEQUENCE [LARGE SCALE GENOMIC DNA]</scope>
    <source>
        <strain evidence="8 9">NBRC 106333</strain>
    </source>
</reference>
<dbReference type="Proteomes" id="UP000321306">
    <property type="component" value="Unassembled WGS sequence"/>
</dbReference>
<dbReference type="GO" id="GO:0004553">
    <property type="term" value="F:hydrolase activity, hydrolyzing O-glycosyl compounds"/>
    <property type="evidence" value="ECO:0007669"/>
    <property type="project" value="InterPro"/>
</dbReference>
<keyword evidence="9" id="KW-1185">Reference proteome</keyword>
<gene>
    <name evidence="8" type="ORF">DC3_53780</name>
</gene>
<dbReference type="RefSeq" id="WP_146890883.1">
    <property type="nucleotide sequence ID" value="NZ_BJXB01000042.1"/>
</dbReference>
<feature type="domain" description="Glycoside hydrolase family 31 N-terminal" evidence="6">
    <location>
        <begin position="105"/>
        <end position="191"/>
    </location>
</feature>
<keyword evidence="3 4" id="KW-0326">Glycosidase</keyword>
<dbReference type="PROSITE" id="PS00129">
    <property type="entry name" value="GLYCOSYL_HYDROL_F31_1"/>
    <property type="match status" value="1"/>
</dbReference>
<comment type="similarity">
    <text evidence="1 4">Belongs to the glycosyl hydrolase 31 family.</text>
</comment>
<dbReference type="GO" id="GO:0030246">
    <property type="term" value="F:carbohydrate binding"/>
    <property type="evidence" value="ECO:0007669"/>
    <property type="project" value="InterPro"/>
</dbReference>
<accession>A0A511NAA1</accession>
<feature type="domain" description="Glycoside hydrolase family 31 TIM barrel" evidence="5">
    <location>
        <begin position="237"/>
        <end position="564"/>
    </location>
</feature>
<dbReference type="EMBL" id="BJXB01000042">
    <property type="protein sequence ID" value="GEM49743.1"/>
    <property type="molecule type" value="Genomic_DNA"/>
</dbReference>
<dbReference type="Gene3D" id="2.60.40.1760">
    <property type="entry name" value="glycosyl hydrolase (family 31)"/>
    <property type="match status" value="1"/>
</dbReference>
<comment type="caution">
    <text evidence="8">The sequence shown here is derived from an EMBL/GenBank/DDBJ whole genome shotgun (WGS) entry which is preliminary data.</text>
</comment>
<dbReference type="Gene3D" id="3.20.20.80">
    <property type="entry name" value="Glycosidases"/>
    <property type="match status" value="1"/>
</dbReference>
<dbReference type="InterPro" id="IPR048395">
    <property type="entry name" value="Glyco_hydro_31_C"/>
</dbReference>
<dbReference type="SUPFAM" id="SSF51445">
    <property type="entry name" value="(Trans)glycosidases"/>
    <property type="match status" value="1"/>
</dbReference>
<dbReference type="PANTHER" id="PTHR22762">
    <property type="entry name" value="ALPHA-GLUCOSIDASE"/>
    <property type="match status" value="1"/>
</dbReference>
<dbReference type="Pfam" id="PF01055">
    <property type="entry name" value="Glyco_hydro_31_2nd"/>
    <property type="match status" value="1"/>
</dbReference>
<dbReference type="AlphaFoldDB" id="A0A511NAA1"/>
<evidence type="ECO:0000256" key="4">
    <source>
        <dbReference type="RuleBase" id="RU361185"/>
    </source>
</evidence>
<dbReference type="SUPFAM" id="SSF51011">
    <property type="entry name" value="Glycosyl hydrolase domain"/>
    <property type="match status" value="1"/>
</dbReference>
<evidence type="ECO:0000259" key="7">
    <source>
        <dbReference type="Pfam" id="PF21365"/>
    </source>
</evidence>
<dbReference type="InterPro" id="IPR011013">
    <property type="entry name" value="Gal_mutarotase_sf_dom"/>
</dbReference>
<dbReference type="CDD" id="cd06604">
    <property type="entry name" value="GH31_glucosidase_II_MalA"/>
    <property type="match status" value="1"/>
</dbReference>
<dbReference type="Pfam" id="PF13802">
    <property type="entry name" value="Gal_mutarotas_2"/>
    <property type="match status" value="1"/>
</dbReference>
<evidence type="ECO:0000259" key="6">
    <source>
        <dbReference type="Pfam" id="PF13802"/>
    </source>
</evidence>
<dbReference type="InterPro" id="IPR030458">
    <property type="entry name" value="Glyco_hydro_31_AS"/>
</dbReference>
<name>A0A511NAA1_DEIC1</name>
<protein>
    <submittedName>
        <fullName evidence="8">Alpha-glucosidase</fullName>
    </submittedName>
</protein>
<evidence type="ECO:0000259" key="5">
    <source>
        <dbReference type="Pfam" id="PF01055"/>
    </source>
</evidence>
<dbReference type="InterPro" id="IPR025887">
    <property type="entry name" value="Glyco_hydro_31_N_dom"/>
</dbReference>
<dbReference type="InterPro" id="IPR017853">
    <property type="entry name" value="GH"/>
</dbReference>
<organism evidence="8 9">
    <name type="scientific">Deinococcus cellulosilyticus (strain DSM 18568 / NBRC 106333 / KACC 11606 / 5516J-15)</name>
    <dbReference type="NCBI Taxonomy" id="1223518"/>
    <lineage>
        <taxon>Bacteria</taxon>
        <taxon>Thermotogati</taxon>
        <taxon>Deinococcota</taxon>
        <taxon>Deinococci</taxon>
        <taxon>Deinococcales</taxon>
        <taxon>Deinococcaceae</taxon>
        <taxon>Deinococcus</taxon>
    </lineage>
</organism>
<evidence type="ECO:0000313" key="8">
    <source>
        <dbReference type="EMBL" id="GEM49743.1"/>
    </source>
</evidence>
<evidence type="ECO:0000256" key="3">
    <source>
        <dbReference type="ARBA" id="ARBA00023295"/>
    </source>
</evidence>
<evidence type="ECO:0000256" key="1">
    <source>
        <dbReference type="ARBA" id="ARBA00007806"/>
    </source>
</evidence>
<evidence type="ECO:0000256" key="2">
    <source>
        <dbReference type="ARBA" id="ARBA00022801"/>
    </source>
</evidence>
<dbReference type="GO" id="GO:0005975">
    <property type="term" value="P:carbohydrate metabolic process"/>
    <property type="evidence" value="ECO:0007669"/>
    <property type="project" value="InterPro"/>
</dbReference>
<dbReference type="Gene3D" id="2.60.40.1180">
    <property type="entry name" value="Golgi alpha-mannosidase II"/>
    <property type="match status" value="2"/>
</dbReference>